<dbReference type="InterPro" id="IPR011051">
    <property type="entry name" value="RmlC_Cupin_sf"/>
</dbReference>
<dbReference type="CDD" id="cd06981">
    <property type="entry name" value="cupin_reut_a1446"/>
    <property type="match status" value="1"/>
</dbReference>
<protein>
    <submittedName>
        <fullName evidence="2">Cupin domain-containing protein</fullName>
    </submittedName>
</protein>
<dbReference type="RefSeq" id="WP_381499711.1">
    <property type="nucleotide sequence ID" value="NZ_JBHUOM010000002.1"/>
</dbReference>
<dbReference type="InterPro" id="IPR014710">
    <property type="entry name" value="RmlC-like_jellyroll"/>
</dbReference>
<evidence type="ECO:0000313" key="2">
    <source>
        <dbReference type="EMBL" id="MFD2934226.1"/>
    </source>
</evidence>
<name>A0ABW6AFZ6_9BACT</name>
<dbReference type="SUPFAM" id="SSF51182">
    <property type="entry name" value="RmlC-like cupins"/>
    <property type="match status" value="1"/>
</dbReference>
<comment type="caution">
    <text evidence="2">The sequence shown here is derived from an EMBL/GenBank/DDBJ whole genome shotgun (WGS) entry which is preliminary data.</text>
</comment>
<proteinExistence type="predicted"/>
<dbReference type="InterPro" id="IPR013096">
    <property type="entry name" value="Cupin_2"/>
</dbReference>
<reference evidence="3" key="1">
    <citation type="journal article" date="2019" name="Int. J. Syst. Evol. Microbiol.">
        <title>The Global Catalogue of Microorganisms (GCM) 10K type strain sequencing project: providing services to taxonomists for standard genome sequencing and annotation.</title>
        <authorList>
            <consortium name="The Broad Institute Genomics Platform"/>
            <consortium name="The Broad Institute Genome Sequencing Center for Infectious Disease"/>
            <person name="Wu L."/>
            <person name="Ma J."/>
        </authorList>
    </citation>
    <scope>NUCLEOTIDE SEQUENCE [LARGE SCALE GENOMIC DNA]</scope>
    <source>
        <strain evidence="3">KCTC 52490</strain>
    </source>
</reference>
<dbReference type="EMBL" id="JBHUOM010000002">
    <property type="protein sequence ID" value="MFD2934226.1"/>
    <property type="molecule type" value="Genomic_DNA"/>
</dbReference>
<evidence type="ECO:0000259" key="1">
    <source>
        <dbReference type="Pfam" id="PF07883"/>
    </source>
</evidence>
<accession>A0ABW6AFZ6</accession>
<sequence length="117" mass="13558">MKTGNLFSGIPTVLPQELMEDLLVGQRFRLERIVSKGHRSADDFWYDQAEDEWVLLFQGEARLELESQAENITLSAGMYLHLPAHVKHRVVWTHQEVETIWLAIFYSANSELLDETT</sequence>
<gene>
    <name evidence="2" type="ORF">ACFS25_10560</name>
</gene>
<feature type="domain" description="Cupin type-2" evidence="1">
    <location>
        <begin position="37"/>
        <end position="105"/>
    </location>
</feature>
<dbReference type="Proteomes" id="UP001597512">
    <property type="component" value="Unassembled WGS sequence"/>
</dbReference>
<dbReference type="Gene3D" id="2.60.120.10">
    <property type="entry name" value="Jelly Rolls"/>
    <property type="match status" value="1"/>
</dbReference>
<keyword evidence="3" id="KW-1185">Reference proteome</keyword>
<evidence type="ECO:0000313" key="3">
    <source>
        <dbReference type="Proteomes" id="UP001597512"/>
    </source>
</evidence>
<dbReference type="Pfam" id="PF07883">
    <property type="entry name" value="Cupin_2"/>
    <property type="match status" value="1"/>
</dbReference>
<organism evidence="2 3">
    <name type="scientific">Spirosoma flavum</name>
    <dbReference type="NCBI Taxonomy" id="2048557"/>
    <lineage>
        <taxon>Bacteria</taxon>
        <taxon>Pseudomonadati</taxon>
        <taxon>Bacteroidota</taxon>
        <taxon>Cytophagia</taxon>
        <taxon>Cytophagales</taxon>
        <taxon>Cytophagaceae</taxon>
        <taxon>Spirosoma</taxon>
    </lineage>
</organism>